<organism evidence="11 12">
    <name type="scientific">Nocardioides panaciterrulae</name>
    <dbReference type="NCBI Taxonomy" id="661492"/>
    <lineage>
        <taxon>Bacteria</taxon>
        <taxon>Bacillati</taxon>
        <taxon>Actinomycetota</taxon>
        <taxon>Actinomycetes</taxon>
        <taxon>Propionibacteriales</taxon>
        <taxon>Nocardioidaceae</taxon>
        <taxon>Nocardioides</taxon>
    </lineage>
</organism>
<gene>
    <name evidence="11" type="ORF">BJZ21_000057</name>
</gene>
<dbReference type="GO" id="GO:0005886">
    <property type="term" value="C:plasma membrane"/>
    <property type="evidence" value="ECO:0007669"/>
    <property type="project" value="UniProtKB-SubCell"/>
</dbReference>
<keyword evidence="12" id="KW-1185">Reference proteome</keyword>
<name>A0A7Y9E2L8_9ACTN</name>
<dbReference type="Proteomes" id="UP000535511">
    <property type="component" value="Unassembled WGS sequence"/>
</dbReference>
<dbReference type="EMBL" id="JACCBG010000001">
    <property type="protein sequence ID" value="NYD39974.1"/>
    <property type="molecule type" value="Genomic_DNA"/>
</dbReference>
<evidence type="ECO:0000256" key="5">
    <source>
        <dbReference type="ARBA" id="ARBA00022692"/>
    </source>
</evidence>
<evidence type="ECO:0000256" key="8">
    <source>
        <dbReference type="RuleBase" id="RU000477"/>
    </source>
</evidence>
<dbReference type="PANTHER" id="PTHR19139:SF199">
    <property type="entry name" value="MIP17260P"/>
    <property type="match status" value="1"/>
</dbReference>
<comment type="caution">
    <text evidence="11">The sequence shown here is derived from an EMBL/GenBank/DDBJ whole genome shotgun (WGS) entry which is preliminary data.</text>
</comment>
<dbReference type="InterPro" id="IPR000425">
    <property type="entry name" value="MIP"/>
</dbReference>
<protein>
    <submittedName>
        <fullName evidence="11">Glycerol uptake facilitator protein</fullName>
    </submittedName>
</protein>
<dbReference type="RefSeq" id="WP_179661922.1">
    <property type="nucleotide sequence ID" value="NZ_JACCBG010000001.1"/>
</dbReference>
<feature type="region of interest" description="Disordered" evidence="9">
    <location>
        <begin position="242"/>
        <end position="272"/>
    </location>
</feature>
<dbReference type="AlphaFoldDB" id="A0A7Y9E2L8"/>
<keyword evidence="3 8" id="KW-0813">Transport</keyword>
<feature type="transmembrane region" description="Helical" evidence="10">
    <location>
        <begin position="88"/>
        <end position="110"/>
    </location>
</feature>
<reference evidence="11 12" key="1">
    <citation type="submission" date="2020-07" db="EMBL/GenBank/DDBJ databases">
        <title>Sequencing the genomes of 1000 actinobacteria strains.</title>
        <authorList>
            <person name="Klenk H.-P."/>
        </authorList>
    </citation>
    <scope>NUCLEOTIDE SEQUENCE [LARGE SCALE GENOMIC DNA]</scope>
    <source>
        <strain evidence="11 12">DSM 21350</strain>
    </source>
</reference>
<keyword evidence="4" id="KW-1003">Cell membrane</keyword>
<sequence length="272" mass="27402">MQTHLLRRLAAELVGTALLVLFGAGSVVATLTVGGGQLGYADLGFVALAFAIVVALVVHGFGPVSGAHINPAVSISLAVTRRFPWAEVGPYVAAQLVGGFVGGLLVVAAFGTDAVDLGMGATTLASGVPYWQGIVAEALGTFILLFAVMALAVDTRAPIGWAGLMIGLAVALEILLIGPLTGGSVNPARTFGPYLTLSVFGGDVPWSQYGVYVVGPLLGGIAAVLVYDLLALTRPAERAAAEASYTAETPSAPQPPGSPGSPAPTQAPTDQD</sequence>
<dbReference type="InterPro" id="IPR022357">
    <property type="entry name" value="MIP_CS"/>
</dbReference>
<dbReference type="PRINTS" id="PR00783">
    <property type="entry name" value="MINTRINSICP"/>
</dbReference>
<evidence type="ECO:0000256" key="6">
    <source>
        <dbReference type="ARBA" id="ARBA00022989"/>
    </source>
</evidence>
<feature type="transmembrane region" description="Helical" evidence="10">
    <location>
        <begin position="159"/>
        <end position="180"/>
    </location>
</feature>
<evidence type="ECO:0000256" key="3">
    <source>
        <dbReference type="ARBA" id="ARBA00022448"/>
    </source>
</evidence>
<comment type="subcellular location">
    <subcellularLocation>
        <location evidence="1">Cell membrane</location>
        <topology evidence="1">Multi-pass membrane protein</topology>
    </subcellularLocation>
</comment>
<evidence type="ECO:0000313" key="11">
    <source>
        <dbReference type="EMBL" id="NYD39974.1"/>
    </source>
</evidence>
<feature type="transmembrane region" description="Helical" evidence="10">
    <location>
        <begin position="209"/>
        <end position="230"/>
    </location>
</feature>
<keyword evidence="6 10" id="KW-1133">Transmembrane helix</keyword>
<accession>A0A7Y9E2L8</accession>
<proteinExistence type="inferred from homology"/>
<dbReference type="PROSITE" id="PS00221">
    <property type="entry name" value="MIP"/>
    <property type="match status" value="1"/>
</dbReference>
<feature type="transmembrane region" description="Helical" evidence="10">
    <location>
        <begin position="45"/>
        <end position="67"/>
    </location>
</feature>
<dbReference type="InterPro" id="IPR023271">
    <property type="entry name" value="Aquaporin-like"/>
</dbReference>
<evidence type="ECO:0000256" key="9">
    <source>
        <dbReference type="SAM" id="MobiDB-lite"/>
    </source>
</evidence>
<dbReference type="Gene3D" id="1.20.1080.10">
    <property type="entry name" value="Glycerol uptake facilitator protein"/>
    <property type="match status" value="1"/>
</dbReference>
<evidence type="ECO:0000256" key="7">
    <source>
        <dbReference type="ARBA" id="ARBA00023136"/>
    </source>
</evidence>
<dbReference type="Pfam" id="PF00230">
    <property type="entry name" value="MIP"/>
    <property type="match status" value="1"/>
</dbReference>
<evidence type="ECO:0000256" key="10">
    <source>
        <dbReference type="SAM" id="Phobius"/>
    </source>
</evidence>
<dbReference type="PANTHER" id="PTHR19139">
    <property type="entry name" value="AQUAPORIN TRANSPORTER"/>
    <property type="match status" value="1"/>
</dbReference>
<keyword evidence="5 8" id="KW-0812">Transmembrane</keyword>
<evidence type="ECO:0000256" key="4">
    <source>
        <dbReference type="ARBA" id="ARBA00022475"/>
    </source>
</evidence>
<dbReference type="SUPFAM" id="SSF81338">
    <property type="entry name" value="Aquaporin-like"/>
    <property type="match status" value="1"/>
</dbReference>
<feature type="compositionally biased region" description="Low complexity" evidence="9">
    <location>
        <begin position="263"/>
        <end position="272"/>
    </location>
</feature>
<dbReference type="InterPro" id="IPR034294">
    <property type="entry name" value="Aquaporin_transptr"/>
</dbReference>
<dbReference type="GO" id="GO:0015250">
    <property type="term" value="F:water channel activity"/>
    <property type="evidence" value="ECO:0007669"/>
    <property type="project" value="TreeGrafter"/>
</dbReference>
<evidence type="ECO:0000256" key="2">
    <source>
        <dbReference type="ARBA" id="ARBA00006175"/>
    </source>
</evidence>
<keyword evidence="7 10" id="KW-0472">Membrane</keyword>
<feature type="compositionally biased region" description="Pro residues" evidence="9">
    <location>
        <begin position="252"/>
        <end position="262"/>
    </location>
</feature>
<feature type="compositionally biased region" description="Low complexity" evidence="9">
    <location>
        <begin position="242"/>
        <end position="251"/>
    </location>
</feature>
<feature type="transmembrane region" description="Helical" evidence="10">
    <location>
        <begin position="130"/>
        <end position="152"/>
    </location>
</feature>
<comment type="similarity">
    <text evidence="2 8">Belongs to the MIP/aquaporin (TC 1.A.8) family.</text>
</comment>
<evidence type="ECO:0000313" key="12">
    <source>
        <dbReference type="Proteomes" id="UP000535511"/>
    </source>
</evidence>
<evidence type="ECO:0000256" key="1">
    <source>
        <dbReference type="ARBA" id="ARBA00004651"/>
    </source>
</evidence>